<organism evidence="8 9">
    <name type="scientific">Letharia columbiana</name>
    <dbReference type="NCBI Taxonomy" id="112416"/>
    <lineage>
        <taxon>Eukaryota</taxon>
        <taxon>Fungi</taxon>
        <taxon>Dikarya</taxon>
        <taxon>Ascomycota</taxon>
        <taxon>Pezizomycotina</taxon>
        <taxon>Lecanoromycetes</taxon>
        <taxon>OSLEUM clade</taxon>
        <taxon>Lecanoromycetidae</taxon>
        <taxon>Lecanorales</taxon>
        <taxon>Lecanorineae</taxon>
        <taxon>Parmeliaceae</taxon>
        <taxon>Letharia</taxon>
    </lineage>
</organism>
<gene>
    <name evidence="8" type="ORF">HO173_007327</name>
</gene>
<evidence type="ECO:0000256" key="2">
    <source>
        <dbReference type="ARBA" id="ARBA00022857"/>
    </source>
</evidence>
<comment type="pathway">
    <text evidence="4">Amino-acid biosynthesis; L-proline biosynthesis; L-proline from L-glutamate 5-semialdehyde: step 1/1.</text>
</comment>
<feature type="domain" description="Pyrroline-5-carboxylate reductase dimerisation" evidence="7">
    <location>
        <begin position="225"/>
        <end position="325"/>
    </location>
</feature>
<dbReference type="EMBL" id="JACCJC010000029">
    <property type="protein sequence ID" value="KAF6234701.1"/>
    <property type="molecule type" value="Genomic_DNA"/>
</dbReference>
<dbReference type="EC" id="1.5.1.2" evidence="4"/>
<dbReference type="InterPro" id="IPR028939">
    <property type="entry name" value="P5C_Rdtase_cat_N"/>
</dbReference>
<dbReference type="GO" id="GO:0004735">
    <property type="term" value="F:pyrroline-5-carboxylate reductase activity"/>
    <property type="evidence" value="ECO:0007669"/>
    <property type="project" value="UniProtKB-EC"/>
</dbReference>
<keyword evidence="4" id="KW-0028">Amino-acid biosynthesis</keyword>
<evidence type="ECO:0000256" key="1">
    <source>
        <dbReference type="ARBA" id="ARBA00005525"/>
    </source>
</evidence>
<evidence type="ECO:0000256" key="5">
    <source>
        <dbReference type="SAM" id="MobiDB-lite"/>
    </source>
</evidence>
<dbReference type="UniPathway" id="UPA00098">
    <property type="reaction ID" value="UER00361"/>
</dbReference>
<dbReference type="GeneID" id="59288984"/>
<dbReference type="PROSITE" id="PS00521">
    <property type="entry name" value="P5CR"/>
    <property type="match status" value="1"/>
</dbReference>
<name>A0A8H6L3Y4_9LECA</name>
<dbReference type="InterPro" id="IPR029036">
    <property type="entry name" value="P5CR_dimer"/>
</dbReference>
<evidence type="ECO:0000256" key="3">
    <source>
        <dbReference type="ARBA" id="ARBA00023002"/>
    </source>
</evidence>
<feature type="region of interest" description="Disordered" evidence="5">
    <location>
        <begin position="48"/>
        <end position="67"/>
    </location>
</feature>
<evidence type="ECO:0000259" key="6">
    <source>
        <dbReference type="Pfam" id="PF03807"/>
    </source>
</evidence>
<comment type="similarity">
    <text evidence="1 4">Belongs to the pyrroline-5-carboxylate reductase family.</text>
</comment>
<dbReference type="OrthoDB" id="10263291at2759"/>
<keyword evidence="2 4" id="KW-0521">NADP</keyword>
<evidence type="ECO:0000256" key="4">
    <source>
        <dbReference type="RuleBase" id="RU003903"/>
    </source>
</evidence>
<feature type="domain" description="Pyrroline-5-carboxylate reductase catalytic N-terminal" evidence="6">
    <location>
        <begin position="24"/>
        <end position="144"/>
    </location>
</feature>
<proteinExistence type="inferred from homology"/>
<dbReference type="Gene3D" id="1.10.3730.10">
    <property type="entry name" value="ProC C-terminal domain-like"/>
    <property type="match status" value="1"/>
</dbReference>
<dbReference type="HAMAP" id="MF_01925">
    <property type="entry name" value="P5C_reductase"/>
    <property type="match status" value="1"/>
</dbReference>
<dbReference type="GO" id="GO:0055129">
    <property type="term" value="P:L-proline biosynthetic process"/>
    <property type="evidence" value="ECO:0007669"/>
    <property type="project" value="UniProtKB-UniPathway"/>
</dbReference>
<dbReference type="PANTHER" id="PTHR11645:SF0">
    <property type="entry name" value="PYRROLINE-5-CARBOXYLATE REDUCTASE 3"/>
    <property type="match status" value="1"/>
</dbReference>
<comment type="caution">
    <text evidence="8">The sequence shown here is derived from an EMBL/GenBank/DDBJ whole genome shotgun (WGS) entry which is preliminary data.</text>
</comment>
<dbReference type="Pfam" id="PF14748">
    <property type="entry name" value="P5CR_dimer"/>
    <property type="match status" value="1"/>
</dbReference>
<dbReference type="InterPro" id="IPR000304">
    <property type="entry name" value="Pyrroline-COOH_reductase"/>
</dbReference>
<evidence type="ECO:0000313" key="9">
    <source>
        <dbReference type="Proteomes" id="UP000578531"/>
    </source>
</evidence>
<dbReference type="FunFam" id="1.10.3730.10:FF:000001">
    <property type="entry name" value="Pyrroline-5-carboxylate reductase"/>
    <property type="match status" value="1"/>
</dbReference>
<dbReference type="SUPFAM" id="SSF51735">
    <property type="entry name" value="NAD(P)-binding Rossmann-fold domains"/>
    <property type="match status" value="1"/>
</dbReference>
<dbReference type="Pfam" id="PF03807">
    <property type="entry name" value="F420_oxidored"/>
    <property type="match status" value="1"/>
</dbReference>
<evidence type="ECO:0000313" key="8">
    <source>
        <dbReference type="EMBL" id="KAF6234701.1"/>
    </source>
</evidence>
<dbReference type="Gene3D" id="3.40.50.720">
    <property type="entry name" value="NAD(P)-binding Rossmann-like Domain"/>
    <property type="match status" value="1"/>
</dbReference>
<accession>A0A8H6L3Y4</accession>
<dbReference type="Proteomes" id="UP000578531">
    <property type="component" value="Unassembled WGS sequence"/>
</dbReference>
<sequence>MSPNEAQGVYLAPGEKKGNDGTLTVLGCGTLGIAILSGILSSLSEQNLARSTNGTTTPSEEPPPRTPSRFIACVTRPASAKRINAELSQLTSALTILQNDNLKGVQEADVVLLACKPYNLSAVLQEEGMREALGGKLLISILAGVPVSQIEDTIYGKGSSETLPADPAVDGRCRIVRVMPNTASLIRESMTVIANSNPPLPQSLDALVSWMFTRIGRVVHLPPASMDASTALCGSGPAFFALVLEAMADGAVAMGLPRAEAQLMAAQTMRGTAGLVLNGEHPAMVREKVSTPGGCTIGGLLVLEEGSLRGTVARSVREATVVASQLGKGMQGVNGTRF</sequence>
<dbReference type="PANTHER" id="PTHR11645">
    <property type="entry name" value="PYRROLINE-5-CARBOXYLATE REDUCTASE"/>
    <property type="match status" value="1"/>
</dbReference>
<dbReference type="AlphaFoldDB" id="A0A8H6L3Y4"/>
<dbReference type="InterPro" id="IPR008927">
    <property type="entry name" value="6-PGluconate_DH-like_C_sf"/>
</dbReference>
<dbReference type="NCBIfam" id="TIGR00112">
    <property type="entry name" value="proC"/>
    <property type="match status" value="1"/>
</dbReference>
<keyword evidence="3 4" id="KW-0560">Oxidoreductase</keyword>
<evidence type="ECO:0000259" key="7">
    <source>
        <dbReference type="Pfam" id="PF14748"/>
    </source>
</evidence>
<dbReference type="InterPro" id="IPR036291">
    <property type="entry name" value="NAD(P)-bd_dom_sf"/>
</dbReference>
<dbReference type="RefSeq" id="XP_037164092.1">
    <property type="nucleotide sequence ID" value="XM_037309231.1"/>
</dbReference>
<reference evidence="8 9" key="1">
    <citation type="journal article" date="2020" name="Genomics">
        <title>Complete, high-quality genomes from long-read metagenomic sequencing of two wolf lichen thalli reveals enigmatic genome architecture.</title>
        <authorList>
            <person name="McKenzie S.K."/>
            <person name="Walston R.F."/>
            <person name="Allen J.L."/>
        </authorList>
    </citation>
    <scope>NUCLEOTIDE SEQUENCE [LARGE SCALE GENOMIC DNA]</scope>
    <source>
        <strain evidence="8">WasteWater2</strain>
    </source>
</reference>
<protein>
    <recommendedName>
        <fullName evidence="4">Pyrroline-5-carboxylate reductase</fullName>
        <ecNumber evidence="4">1.5.1.2</ecNumber>
    </recommendedName>
</protein>
<keyword evidence="9" id="KW-1185">Reference proteome</keyword>
<dbReference type="SUPFAM" id="SSF48179">
    <property type="entry name" value="6-phosphogluconate dehydrogenase C-terminal domain-like"/>
    <property type="match status" value="1"/>
</dbReference>
<dbReference type="InterPro" id="IPR053790">
    <property type="entry name" value="P5CR-like_CS"/>
</dbReference>
<keyword evidence="4" id="KW-0641">Proline biosynthesis</keyword>
<comment type="catalytic activity">
    <reaction evidence="4">
        <text>L-proline + NADP(+) = (S)-1-pyrroline-5-carboxylate + NADPH + 2 H(+)</text>
        <dbReference type="Rhea" id="RHEA:14109"/>
        <dbReference type="ChEBI" id="CHEBI:15378"/>
        <dbReference type="ChEBI" id="CHEBI:17388"/>
        <dbReference type="ChEBI" id="CHEBI:57783"/>
        <dbReference type="ChEBI" id="CHEBI:58349"/>
        <dbReference type="ChEBI" id="CHEBI:60039"/>
        <dbReference type="EC" id="1.5.1.2"/>
    </reaction>
</comment>